<comment type="caution">
    <text evidence="5">The sequence shown here is derived from an EMBL/GenBank/DDBJ whole genome shotgun (WGS) entry which is preliminary data.</text>
</comment>
<evidence type="ECO:0000256" key="3">
    <source>
        <dbReference type="SAM" id="Phobius"/>
    </source>
</evidence>
<keyword evidence="3" id="KW-0812">Transmembrane</keyword>
<dbReference type="InterPro" id="IPR044801">
    <property type="entry name" value="Filamin"/>
</dbReference>
<protein>
    <recommendedName>
        <fullName evidence="4">GEX2 N-terminal Ig-like domain-containing protein</fullName>
    </recommendedName>
</protein>
<dbReference type="PROSITE" id="PS50194">
    <property type="entry name" value="FILAMIN_REPEAT"/>
    <property type="match status" value="1"/>
</dbReference>
<feature type="repeat" description="Filamin" evidence="2">
    <location>
        <begin position="482"/>
        <end position="520"/>
    </location>
</feature>
<evidence type="ECO:0000259" key="4">
    <source>
        <dbReference type="Pfam" id="PF23616"/>
    </source>
</evidence>
<dbReference type="EMBL" id="JAYWIO010000003">
    <property type="protein sequence ID" value="KAK7274101.1"/>
    <property type="molecule type" value="Genomic_DNA"/>
</dbReference>
<keyword evidence="3" id="KW-1133">Transmembrane helix</keyword>
<proteinExistence type="predicted"/>
<feature type="domain" description="GEX2 N-terminal Ig-like" evidence="4">
    <location>
        <begin position="17"/>
        <end position="114"/>
    </location>
</feature>
<dbReference type="Proteomes" id="UP001372338">
    <property type="component" value="Unassembled WGS sequence"/>
</dbReference>
<dbReference type="InterPro" id="IPR014756">
    <property type="entry name" value="Ig_E-set"/>
</dbReference>
<keyword evidence="3" id="KW-0472">Membrane</keyword>
<feature type="transmembrane region" description="Helical" evidence="3">
    <location>
        <begin position="913"/>
        <end position="939"/>
    </location>
</feature>
<dbReference type="GO" id="GO:0030036">
    <property type="term" value="P:actin cytoskeleton organization"/>
    <property type="evidence" value="ECO:0007669"/>
    <property type="project" value="InterPro"/>
</dbReference>
<keyword evidence="6" id="KW-1185">Reference proteome</keyword>
<sequence>MLIISITVLYRSKLPLIAFSWRDNKETFKAGATATIRVKVLENADKIDIKTFKPILNVNGKAGNSSYVSTVLFDFEGDPNDWKIFFTPIRVGLFNVLINEDSYKVYDSSLHFQVEPGNMYPSVCVASWKGLKYEYEAGSKATILVLIKDAFGNRISKTTEVSYLPDFKLFVLNENGSVASLPDISNMGWNEFYYIVIEFIVTKAGNFSLSIEGGNQTLNGSPLPLKVNPGPIEVSNCIAKWNIEPHAWQLASKMEIFIHQLDQFGNLVSGLYPFDVEVDERDTNLSIPIANLHYEEVDTGIQLLSFSNSEPGNFKLTIYDTKHNKSYCYGVKSVINGSGLNDSVAGVKAEFSVYLNDMYQYPSPVQADILQTTGSKTFVVASVYHVDYTPKKSGSYDIHVYCGNIILNEGHSIRKEVKAGEVNISLSRLVTFSSKVAKLSKNEIVVQLMDSFSNPVLSQQSRLKLEIVSKNSSGISTWESMDNKDGSYNCSYMAKDVGTYNICASFDGKRFIPCPFEINVYSSEYFPRANNDTVSIWEDQSIVIDALANDYFAGDNASIVEFSKSDHGSLIQNGRIFRYTPYLDYYGNDSFWYTISDINGNLATAFVYISILNIPPQFASVPSQLQAIEDFISPRFGGFAGFEIAYSNPLENISVNVSAASGSIYLSPMVIQFGQEMWSGITINTGNGTTSSLLLEGSVEVINFALQNENFYGGDTIQVSAKNKNGENSLGVPISVDPINDPPYIRTPYYIILRLTDEDKTLIFDKENDKFNFSIGDPDLLNFHGGQTHFLVAFSMEVNDGLLVANLPAHLINTTELKHMNSYQWQPLQTYVTISNHFMVKAIGIRFLGTVNDCNDVMQQLFLQGGEHGAVLTLTLNDLGNHGCYPDCEEGMSMPLYTEATVNLMRKQPMSSFLAHTLGTIIVIEFVIMFSLGVLLLYFTCKCAILLSRMNIFENATYFTGCCSSPSLFGFNTKSSNFRQWSRRLFHMGESSKAVNQSSPSTSETQHAVIPTSIPLDIDRS</sequence>
<gene>
    <name evidence="5" type="ORF">RIF29_15175</name>
</gene>
<organism evidence="5 6">
    <name type="scientific">Crotalaria pallida</name>
    <name type="common">Smooth rattlebox</name>
    <name type="synonym">Crotalaria striata</name>
    <dbReference type="NCBI Taxonomy" id="3830"/>
    <lineage>
        <taxon>Eukaryota</taxon>
        <taxon>Viridiplantae</taxon>
        <taxon>Streptophyta</taxon>
        <taxon>Embryophyta</taxon>
        <taxon>Tracheophyta</taxon>
        <taxon>Spermatophyta</taxon>
        <taxon>Magnoliopsida</taxon>
        <taxon>eudicotyledons</taxon>
        <taxon>Gunneridae</taxon>
        <taxon>Pentapetalae</taxon>
        <taxon>rosids</taxon>
        <taxon>fabids</taxon>
        <taxon>Fabales</taxon>
        <taxon>Fabaceae</taxon>
        <taxon>Papilionoideae</taxon>
        <taxon>50 kb inversion clade</taxon>
        <taxon>genistoids sensu lato</taxon>
        <taxon>core genistoids</taxon>
        <taxon>Crotalarieae</taxon>
        <taxon>Crotalaria</taxon>
    </lineage>
</organism>
<dbReference type="GO" id="GO:0048235">
    <property type="term" value="P:pollen sperm cell differentiation"/>
    <property type="evidence" value="ECO:0007669"/>
    <property type="project" value="TreeGrafter"/>
</dbReference>
<reference evidence="5 6" key="1">
    <citation type="submission" date="2024-01" db="EMBL/GenBank/DDBJ databases">
        <title>The genomes of 5 underutilized Papilionoideae crops provide insights into root nodulation and disease resistanc.</title>
        <authorList>
            <person name="Yuan L."/>
        </authorList>
    </citation>
    <scope>NUCLEOTIDE SEQUENCE [LARGE SCALE GENOMIC DNA]</scope>
    <source>
        <strain evidence="5">ZHUSHIDOU_FW_LH</strain>
        <tissue evidence="5">Leaf</tissue>
    </source>
</reference>
<evidence type="ECO:0000256" key="1">
    <source>
        <dbReference type="ARBA" id="ARBA00022737"/>
    </source>
</evidence>
<dbReference type="InterPro" id="IPR056434">
    <property type="entry name" value="Ig_GEX2_N"/>
</dbReference>
<evidence type="ECO:0000313" key="5">
    <source>
        <dbReference type="EMBL" id="KAK7274101.1"/>
    </source>
</evidence>
<evidence type="ECO:0000256" key="2">
    <source>
        <dbReference type="PROSITE-ProRule" id="PRU00087"/>
    </source>
</evidence>
<accession>A0AAN9FF51</accession>
<dbReference type="GO" id="GO:0051015">
    <property type="term" value="F:actin filament binding"/>
    <property type="evidence" value="ECO:0007669"/>
    <property type="project" value="InterPro"/>
</dbReference>
<dbReference type="InterPro" id="IPR017868">
    <property type="entry name" value="Filamin/ABP280_repeat-like"/>
</dbReference>
<dbReference type="Pfam" id="PF00630">
    <property type="entry name" value="Filamin"/>
    <property type="match status" value="1"/>
</dbReference>
<dbReference type="PANTHER" id="PTHR38537:SF8">
    <property type="entry name" value="FILAMIN-A"/>
    <property type="match status" value="1"/>
</dbReference>
<dbReference type="InterPro" id="IPR013783">
    <property type="entry name" value="Ig-like_fold"/>
</dbReference>
<dbReference type="PANTHER" id="PTHR38537">
    <property type="entry name" value="JITTERBUG, ISOFORM N"/>
    <property type="match status" value="1"/>
</dbReference>
<dbReference type="SUPFAM" id="SSF81296">
    <property type="entry name" value="E set domains"/>
    <property type="match status" value="3"/>
</dbReference>
<keyword evidence="1" id="KW-0677">Repeat</keyword>
<dbReference type="Gene3D" id="2.60.40.3440">
    <property type="match status" value="1"/>
</dbReference>
<dbReference type="AlphaFoldDB" id="A0AAN9FF51"/>
<evidence type="ECO:0000313" key="6">
    <source>
        <dbReference type="Proteomes" id="UP001372338"/>
    </source>
</evidence>
<feature type="domain" description="GEX2 N-terminal Ig-like" evidence="4">
    <location>
        <begin position="122"/>
        <end position="227"/>
    </location>
</feature>
<dbReference type="Gene3D" id="2.60.40.10">
    <property type="entry name" value="Immunoglobulins"/>
    <property type="match status" value="3"/>
</dbReference>
<name>A0AAN9FF51_CROPI</name>
<dbReference type="Pfam" id="PF23616">
    <property type="entry name" value="Ig_GEX2_N"/>
    <property type="match status" value="2"/>
</dbReference>
<dbReference type="Pfam" id="PF17963">
    <property type="entry name" value="Big_9"/>
    <property type="match status" value="1"/>
</dbReference>